<accession>A0AAV5QRL1</accession>
<evidence type="ECO:0000256" key="1">
    <source>
        <dbReference type="ARBA" id="ARBA00007409"/>
    </source>
</evidence>
<comment type="similarity">
    <text evidence="1">Belongs to the GST superfamily.</text>
</comment>
<dbReference type="SFLD" id="SFLDG00358">
    <property type="entry name" value="Main_(cytGST)"/>
    <property type="match status" value="1"/>
</dbReference>
<dbReference type="SUPFAM" id="SSF47616">
    <property type="entry name" value="GST C-terminal domain-like"/>
    <property type="match status" value="1"/>
</dbReference>
<evidence type="ECO:0008006" key="6">
    <source>
        <dbReference type="Google" id="ProtNLM"/>
    </source>
</evidence>
<dbReference type="InterPro" id="IPR040079">
    <property type="entry name" value="Glutathione_S-Trfase"/>
</dbReference>
<dbReference type="SFLD" id="SFLDS00019">
    <property type="entry name" value="Glutathione_Transferase_(cytos"/>
    <property type="match status" value="1"/>
</dbReference>
<dbReference type="Pfam" id="PF14497">
    <property type="entry name" value="GST_C_3"/>
    <property type="match status" value="1"/>
</dbReference>
<evidence type="ECO:0000259" key="2">
    <source>
        <dbReference type="PROSITE" id="PS50404"/>
    </source>
</evidence>
<protein>
    <recommendedName>
        <fullName evidence="6">Glutathione S-transferase</fullName>
    </recommendedName>
</protein>
<dbReference type="PROSITE" id="PS50404">
    <property type="entry name" value="GST_NTER"/>
    <property type="match status" value="1"/>
</dbReference>
<dbReference type="InterPro" id="IPR004045">
    <property type="entry name" value="Glutathione_S-Trfase_N"/>
</dbReference>
<dbReference type="Gene3D" id="1.20.1050.130">
    <property type="match status" value="1"/>
</dbReference>
<name>A0AAV5QRL1_9ASCO</name>
<dbReference type="PROSITE" id="PS50405">
    <property type="entry name" value="GST_CTER"/>
    <property type="match status" value="1"/>
</dbReference>
<dbReference type="InterPro" id="IPR036249">
    <property type="entry name" value="Thioredoxin-like_sf"/>
</dbReference>
<evidence type="ECO:0000259" key="3">
    <source>
        <dbReference type="PROSITE" id="PS50405"/>
    </source>
</evidence>
<dbReference type="InterPro" id="IPR010987">
    <property type="entry name" value="Glutathione-S-Trfase_C-like"/>
</dbReference>
<dbReference type="Proteomes" id="UP001360560">
    <property type="component" value="Unassembled WGS sequence"/>
</dbReference>
<dbReference type="AlphaFoldDB" id="A0AAV5QRL1"/>
<reference evidence="4 5" key="1">
    <citation type="journal article" date="2023" name="Elife">
        <title>Identification of key yeast species and microbe-microbe interactions impacting larval growth of Drosophila in the wild.</title>
        <authorList>
            <person name="Mure A."/>
            <person name="Sugiura Y."/>
            <person name="Maeda R."/>
            <person name="Honda K."/>
            <person name="Sakurai N."/>
            <person name="Takahashi Y."/>
            <person name="Watada M."/>
            <person name="Katoh T."/>
            <person name="Gotoh A."/>
            <person name="Gotoh Y."/>
            <person name="Taniguchi I."/>
            <person name="Nakamura K."/>
            <person name="Hayashi T."/>
            <person name="Katayama T."/>
            <person name="Uemura T."/>
            <person name="Hattori Y."/>
        </authorList>
    </citation>
    <scope>NUCLEOTIDE SEQUENCE [LARGE SCALE GENOMIC DNA]</scope>
    <source>
        <strain evidence="4 5">SC-9</strain>
    </source>
</reference>
<evidence type="ECO:0000313" key="4">
    <source>
        <dbReference type="EMBL" id="GMM37527.1"/>
    </source>
</evidence>
<dbReference type="InterPro" id="IPR036282">
    <property type="entry name" value="Glutathione-S-Trfase_C_sf"/>
</dbReference>
<gene>
    <name evidence="4" type="ORF">DASC09_048520</name>
</gene>
<sequence>MTSQPTSIKLYTFKSPNGQKISILFRLLGIDFEIVKVDLTKGEQKTPEFKKLNPSETIPVVEFVDSNGVKQIFGESAVIMKYFLDHYDTNYQYHYPNSDPLFYEQYHWEIFQAATLGPSLVTNFIAKLTNVTGVGRKEFLKRVNKYYDILDQQIAKNGTGYIIGDKLSAVDVAFYSWATMYPQTAENDWDSVPNIKKWVDLLSEHPAIQKGTADVNDAFPDFSFS</sequence>
<proteinExistence type="inferred from homology"/>
<dbReference type="PANTHER" id="PTHR44051">
    <property type="entry name" value="GLUTATHIONE S-TRANSFERASE-RELATED"/>
    <property type="match status" value="1"/>
</dbReference>
<evidence type="ECO:0000313" key="5">
    <source>
        <dbReference type="Proteomes" id="UP001360560"/>
    </source>
</evidence>
<dbReference type="RefSeq" id="XP_064854523.1">
    <property type="nucleotide sequence ID" value="XM_064998451.1"/>
</dbReference>
<dbReference type="EMBL" id="BTFZ01000012">
    <property type="protein sequence ID" value="GMM37527.1"/>
    <property type="molecule type" value="Genomic_DNA"/>
</dbReference>
<feature type="domain" description="GST N-terminal" evidence="2">
    <location>
        <begin position="5"/>
        <end position="91"/>
    </location>
</feature>
<keyword evidence="5" id="KW-1185">Reference proteome</keyword>
<comment type="caution">
    <text evidence="4">The sequence shown here is derived from an EMBL/GenBank/DDBJ whole genome shotgun (WGS) entry which is preliminary data.</text>
</comment>
<organism evidence="4 5">
    <name type="scientific">Saccharomycopsis crataegensis</name>
    <dbReference type="NCBI Taxonomy" id="43959"/>
    <lineage>
        <taxon>Eukaryota</taxon>
        <taxon>Fungi</taxon>
        <taxon>Dikarya</taxon>
        <taxon>Ascomycota</taxon>
        <taxon>Saccharomycotina</taxon>
        <taxon>Saccharomycetes</taxon>
        <taxon>Saccharomycopsidaceae</taxon>
        <taxon>Saccharomycopsis</taxon>
    </lineage>
</organism>
<feature type="domain" description="GST C-terminal" evidence="3">
    <location>
        <begin position="98"/>
        <end position="224"/>
    </location>
</feature>
<dbReference type="SUPFAM" id="SSF52833">
    <property type="entry name" value="Thioredoxin-like"/>
    <property type="match status" value="1"/>
</dbReference>
<dbReference type="InterPro" id="IPR004046">
    <property type="entry name" value="GST_C"/>
</dbReference>
<dbReference type="PANTHER" id="PTHR44051:SF8">
    <property type="entry name" value="GLUTATHIONE S-TRANSFERASE GSTA"/>
    <property type="match status" value="1"/>
</dbReference>
<dbReference type="GeneID" id="90075502"/>
<dbReference type="Pfam" id="PF13409">
    <property type="entry name" value="GST_N_2"/>
    <property type="match status" value="1"/>
</dbReference>